<name>A0A4P7U9P0_9ACTN</name>
<organism evidence="3 4">
    <name type="scientific">Nocardioides daphniae</name>
    <dbReference type="NCBI Taxonomy" id="402297"/>
    <lineage>
        <taxon>Bacteria</taxon>
        <taxon>Bacillati</taxon>
        <taxon>Actinomycetota</taxon>
        <taxon>Actinomycetes</taxon>
        <taxon>Propionibacteriales</taxon>
        <taxon>Nocardioidaceae</taxon>
        <taxon>Nocardioides</taxon>
    </lineage>
</organism>
<evidence type="ECO:0000313" key="2">
    <source>
        <dbReference type="EMBL" id="GGD17030.1"/>
    </source>
</evidence>
<evidence type="ECO:0000313" key="3">
    <source>
        <dbReference type="EMBL" id="QCC76843.1"/>
    </source>
</evidence>
<dbReference type="SUPFAM" id="SSF48239">
    <property type="entry name" value="Terpenoid cyclases/Protein prenyltransferases"/>
    <property type="match status" value="1"/>
</dbReference>
<dbReference type="KEGG" id="ndp:E2C04_05730"/>
<keyword evidence="1" id="KW-0732">Signal</keyword>
<reference evidence="2" key="5">
    <citation type="submission" date="2024-05" db="EMBL/GenBank/DDBJ databases">
        <authorList>
            <person name="Sun Q."/>
            <person name="Sedlacek I."/>
        </authorList>
    </citation>
    <scope>NUCLEOTIDE SEQUENCE</scope>
    <source>
        <strain evidence="2">CCM 7403</strain>
    </source>
</reference>
<dbReference type="EMBL" id="CP038462">
    <property type="protein sequence ID" value="QCC76843.1"/>
    <property type="molecule type" value="Genomic_DNA"/>
</dbReference>
<accession>A0A4P7U9P0</accession>
<dbReference type="Gene3D" id="1.50.10.20">
    <property type="match status" value="1"/>
</dbReference>
<dbReference type="InterPro" id="IPR008930">
    <property type="entry name" value="Terpenoid_cyclase/PrenylTrfase"/>
</dbReference>
<evidence type="ECO:0000313" key="5">
    <source>
        <dbReference type="Proteomes" id="UP000630594"/>
    </source>
</evidence>
<dbReference type="Proteomes" id="UP000630594">
    <property type="component" value="Unassembled WGS sequence"/>
</dbReference>
<reference evidence="3" key="4">
    <citation type="submission" date="2019-03" db="EMBL/GenBank/DDBJ databases">
        <authorList>
            <person name="Huang Y."/>
        </authorList>
    </citation>
    <scope>NUCLEOTIDE SEQUENCE</scope>
    <source>
        <strain evidence="3">JCM 16608</strain>
    </source>
</reference>
<sequence length="535" mass="54004">MLRSTRTRAAFVAATALVVTGLGQVPAQAATDSSPAQLAGTWMTGNLNGDGLLTGAYADDKGETQTFTDYGSSVDLALSLDAVGGDAATVTRITDAIAAQVGDYTAPWGDVYAGSSAKAMTLAVSQGRDPRTFGGRDLQAQVEGRVITTGASTGRIEDLSAWGDYANSIGQAFAARALTAAGSSLADEATDYLLLQQCDAGFFRLDFTKDKAAADQTCDGASGAVDADGPDVTALVALQLAAIESPDADVTAALADAKTWLAAQQAADGGFGSTDNGANANSTGLGGWALAELGDTARATKAATWLRARQVVGACDGKLAPETGAIAYSDEALAAGRKDGIADPLDRVQWIIAGAQGLAGLASAPATSAKDKVTAPRFAKAGSKVTFTVTGLAAGERGCLSGAVGTRTLVGTGSALKAVATLKAGTRSVTLRTATATGTSSVTGTVTVLGKKKLKVSLAKKQVKRNAKVKVTVKGLARGERVTVKVRGKKVATGTANAKGVLVRTVKVGKARGVARVAVQGQYATRTGTAKIRVR</sequence>
<dbReference type="AlphaFoldDB" id="A0A4P7U9P0"/>
<proteinExistence type="predicted"/>
<protein>
    <recommendedName>
        <fullName evidence="6">Squalene cyclase C-terminal domain-containing protein</fullName>
    </recommendedName>
</protein>
<dbReference type="CDD" id="cd00688">
    <property type="entry name" value="ISOPREN_C2_like"/>
    <property type="match status" value="1"/>
</dbReference>
<dbReference type="EMBL" id="BMCK01000002">
    <property type="protein sequence ID" value="GGD17030.1"/>
    <property type="molecule type" value="Genomic_DNA"/>
</dbReference>
<reference evidence="3 4" key="1">
    <citation type="journal article" date="2008" name="Int. J. Syst. Evol. Microbiol.">
        <title>Nocardioides daphniae sp. nov., isolated from Daphnia cucullata (Crustacea: Cladocera).</title>
        <authorList>
            <person name="Toth E.M."/>
            <person name="Keki Z."/>
            <person name="Homonnay Z.G."/>
            <person name="Borsodi A.K."/>
            <person name="Marialigeti K."/>
            <person name="Schumann P."/>
        </authorList>
    </citation>
    <scope>NUCLEOTIDE SEQUENCE [LARGE SCALE GENOMIC DNA]</scope>
    <source>
        <strain evidence="3 4">JCM 16608</strain>
    </source>
</reference>
<gene>
    <name evidence="3" type="ORF">E2C04_05730</name>
    <name evidence="2" type="ORF">GCM10007231_15000</name>
</gene>
<evidence type="ECO:0000313" key="4">
    <source>
        <dbReference type="Proteomes" id="UP000297025"/>
    </source>
</evidence>
<keyword evidence="5" id="KW-1185">Reference proteome</keyword>
<reference evidence="2" key="2">
    <citation type="journal article" date="2014" name="Int. J. Syst. Evol. Microbiol.">
        <title>Complete genome of a new Firmicutes species belonging to the dominant human colonic microbiota ('Ruminococcus bicirculans') reveals two chromosomes and a selective capacity to utilize plant glucans.</title>
        <authorList>
            <consortium name="NISC Comparative Sequencing Program"/>
            <person name="Wegmann U."/>
            <person name="Louis P."/>
            <person name="Goesmann A."/>
            <person name="Henrissat B."/>
            <person name="Duncan S.H."/>
            <person name="Flint H.J."/>
        </authorList>
    </citation>
    <scope>NUCLEOTIDE SEQUENCE</scope>
    <source>
        <strain evidence="2">CCM 7403</strain>
    </source>
</reference>
<dbReference type="Proteomes" id="UP000297025">
    <property type="component" value="Chromosome"/>
</dbReference>
<evidence type="ECO:0000256" key="1">
    <source>
        <dbReference type="SAM" id="SignalP"/>
    </source>
</evidence>
<reference evidence="5" key="3">
    <citation type="journal article" date="2019" name="Int. J. Syst. Evol. Microbiol.">
        <title>The Global Catalogue of Microorganisms (GCM) 10K type strain sequencing project: providing services to taxonomists for standard genome sequencing and annotation.</title>
        <authorList>
            <consortium name="The Broad Institute Genomics Platform"/>
            <consortium name="The Broad Institute Genome Sequencing Center for Infectious Disease"/>
            <person name="Wu L."/>
            <person name="Ma J."/>
        </authorList>
    </citation>
    <scope>NUCLEOTIDE SEQUENCE [LARGE SCALE GENOMIC DNA]</scope>
    <source>
        <strain evidence="5">CCM 7403</strain>
    </source>
</reference>
<evidence type="ECO:0008006" key="6">
    <source>
        <dbReference type="Google" id="ProtNLM"/>
    </source>
</evidence>
<dbReference type="OrthoDB" id="4842970at2"/>
<feature type="signal peptide" evidence="1">
    <location>
        <begin position="1"/>
        <end position="29"/>
    </location>
</feature>
<feature type="chain" id="PRO_5020280609" description="Squalene cyclase C-terminal domain-containing protein" evidence="1">
    <location>
        <begin position="30"/>
        <end position="535"/>
    </location>
</feature>
<dbReference type="RefSeq" id="WP_135831891.1">
    <property type="nucleotide sequence ID" value="NZ_BMCK01000002.1"/>
</dbReference>